<dbReference type="EMBL" id="CAJVPY010022369">
    <property type="protein sequence ID" value="CAG8782612.1"/>
    <property type="molecule type" value="Genomic_DNA"/>
</dbReference>
<name>A0A9N9JK55_9GLOM</name>
<protein>
    <submittedName>
        <fullName evidence="1">7694_t:CDS:1</fullName>
    </submittedName>
</protein>
<organism evidence="1 2">
    <name type="scientific">Dentiscutata erythropus</name>
    <dbReference type="NCBI Taxonomy" id="1348616"/>
    <lineage>
        <taxon>Eukaryota</taxon>
        <taxon>Fungi</taxon>
        <taxon>Fungi incertae sedis</taxon>
        <taxon>Mucoromycota</taxon>
        <taxon>Glomeromycotina</taxon>
        <taxon>Glomeromycetes</taxon>
        <taxon>Diversisporales</taxon>
        <taxon>Gigasporaceae</taxon>
        <taxon>Dentiscutata</taxon>
    </lineage>
</organism>
<sequence>LRSILDLRAIVEKLSECRCILQELLSAPEKKAYIAPDVSTDLRTSS</sequence>
<feature type="non-terminal residue" evidence="1">
    <location>
        <position position="46"/>
    </location>
</feature>
<proteinExistence type="predicted"/>
<keyword evidence="2" id="KW-1185">Reference proteome</keyword>
<accession>A0A9N9JK55</accession>
<comment type="caution">
    <text evidence="1">The sequence shown here is derived from an EMBL/GenBank/DDBJ whole genome shotgun (WGS) entry which is preliminary data.</text>
</comment>
<evidence type="ECO:0000313" key="2">
    <source>
        <dbReference type="Proteomes" id="UP000789405"/>
    </source>
</evidence>
<gene>
    <name evidence="1" type="ORF">DERYTH_LOCUS19836</name>
</gene>
<dbReference type="AlphaFoldDB" id="A0A9N9JK55"/>
<dbReference type="Proteomes" id="UP000789405">
    <property type="component" value="Unassembled WGS sequence"/>
</dbReference>
<evidence type="ECO:0000313" key="1">
    <source>
        <dbReference type="EMBL" id="CAG8782612.1"/>
    </source>
</evidence>
<reference evidence="1" key="1">
    <citation type="submission" date="2021-06" db="EMBL/GenBank/DDBJ databases">
        <authorList>
            <person name="Kallberg Y."/>
            <person name="Tangrot J."/>
            <person name="Rosling A."/>
        </authorList>
    </citation>
    <scope>NUCLEOTIDE SEQUENCE</scope>
    <source>
        <strain evidence="1">MA453B</strain>
    </source>
</reference>